<organism evidence="2 3">
    <name type="scientific">Pallidibacillus pasinlerensis</name>
    <dbReference type="NCBI Taxonomy" id="2703818"/>
    <lineage>
        <taxon>Bacteria</taxon>
        <taxon>Bacillati</taxon>
        <taxon>Bacillota</taxon>
        <taxon>Bacilli</taxon>
        <taxon>Bacillales</taxon>
        <taxon>Bacillaceae</taxon>
        <taxon>Pallidibacillus</taxon>
    </lineage>
</organism>
<comment type="caution">
    <text evidence="2">The sequence shown here is derived from an EMBL/GenBank/DDBJ whole genome shotgun (WGS) entry which is preliminary data.</text>
</comment>
<sequence>MNENRIENMLSQLISMVGSIQTEQQAMKSKFKEMKSDIAEMKCEIKEVKQQQESIQNRLEKLETISEERHKEILERFESLERDQDFIWEKTARNEREIGNIKRQMG</sequence>
<evidence type="ECO:0000313" key="2">
    <source>
        <dbReference type="EMBL" id="NCU17995.1"/>
    </source>
</evidence>
<dbReference type="EMBL" id="JAACYS010000042">
    <property type="protein sequence ID" value="NCU17995.1"/>
    <property type="molecule type" value="Genomic_DNA"/>
</dbReference>
<dbReference type="Gene3D" id="1.20.5.190">
    <property type="match status" value="1"/>
</dbReference>
<evidence type="ECO:0000313" key="3">
    <source>
        <dbReference type="Proteomes" id="UP000743899"/>
    </source>
</evidence>
<accession>A0ABX0A958</accession>
<protein>
    <submittedName>
        <fullName evidence="2">Uncharacterized protein</fullName>
    </submittedName>
</protein>
<gene>
    <name evidence="2" type="ORF">GW534_09725</name>
</gene>
<keyword evidence="3" id="KW-1185">Reference proteome</keyword>
<dbReference type="Proteomes" id="UP000743899">
    <property type="component" value="Unassembled WGS sequence"/>
</dbReference>
<reference evidence="2 3" key="1">
    <citation type="submission" date="2020-01" db="EMBL/GenBank/DDBJ databases">
        <title>A novel Bacillus sp. from Pasinler.</title>
        <authorList>
            <person name="Adiguzel A."/>
            <person name="Ay H."/>
            <person name="Baltaci M.O."/>
        </authorList>
    </citation>
    <scope>NUCLEOTIDE SEQUENCE [LARGE SCALE GENOMIC DNA]</scope>
    <source>
        <strain evidence="2 3">P1</strain>
    </source>
</reference>
<evidence type="ECO:0000256" key="1">
    <source>
        <dbReference type="SAM" id="Coils"/>
    </source>
</evidence>
<feature type="coiled-coil region" evidence="1">
    <location>
        <begin position="31"/>
        <end position="68"/>
    </location>
</feature>
<proteinExistence type="predicted"/>
<keyword evidence="1" id="KW-0175">Coiled coil</keyword>
<name>A0ABX0A958_9BACI</name>
<dbReference type="RefSeq" id="WP_161920825.1">
    <property type="nucleotide sequence ID" value="NZ_JAACYS010000042.1"/>
</dbReference>